<dbReference type="SUPFAM" id="SSF48371">
    <property type="entry name" value="ARM repeat"/>
    <property type="match status" value="1"/>
</dbReference>
<reference evidence="2" key="1">
    <citation type="submission" date="2025-08" db="UniProtKB">
        <authorList>
            <consortium name="RefSeq"/>
        </authorList>
    </citation>
    <scope>IDENTIFICATION</scope>
</reference>
<dbReference type="Pfam" id="PF13676">
    <property type="entry name" value="TIR_2"/>
    <property type="match status" value="1"/>
</dbReference>
<organism evidence="1 2">
    <name type="scientific">Octopus sinensis</name>
    <name type="common">East Asian common octopus</name>
    <dbReference type="NCBI Taxonomy" id="2607531"/>
    <lineage>
        <taxon>Eukaryota</taxon>
        <taxon>Metazoa</taxon>
        <taxon>Spiralia</taxon>
        <taxon>Lophotrochozoa</taxon>
        <taxon>Mollusca</taxon>
        <taxon>Cephalopoda</taxon>
        <taxon>Coleoidea</taxon>
        <taxon>Octopodiformes</taxon>
        <taxon>Octopoda</taxon>
        <taxon>Incirrata</taxon>
        <taxon>Octopodidae</taxon>
        <taxon>Octopus</taxon>
    </lineage>
</organism>
<dbReference type="Proteomes" id="UP000515154">
    <property type="component" value="Linkage group LG4"/>
</dbReference>
<dbReference type="InterPro" id="IPR000157">
    <property type="entry name" value="TIR_dom"/>
</dbReference>
<dbReference type="PANTHER" id="PTHR46270:SF2">
    <property type="entry name" value="TIR DOMAIN-CONTAINING PROTEIN"/>
    <property type="match status" value="1"/>
</dbReference>
<dbReference type="RefSeq" id="XP_029635431.1">
    <property type="nucleotide sequence ID" value="XM_029779571.2"/>
</dbReference>
<dbReference type="Gene3D" id="1.25.10.10">
    <property type="entry name" value="Leucine-rich Repeat Variant"/>
    <property type="match status" value="2"/>
</dbReference>
<proteinExistence type="predicted"/>
<dbReference type="SUPFAM" id="SSF52200">
    <property type="entry name" value="Toll/Interleukin receptor TIR domain"/>
    <property type="match status" value="1"/>
</dbReference>
<dbReference type="PANTHER" id="PTHR46270">
    <property type="entry name" value="ARMADILLO-TYPE FOLD-RELATED"/>
    <property type="match status" value="1"/>
</dbReference>
<dbReference type="InterPro" id="IPR011989">
    <property type="entry name" value="ARM-like"/>
</dbReference>
<gene>
    <name evidence="2" type="primary">LOC115210823</name>
</gene>
<sequence>MSSSIASDTGHDDGKCSSKQSSKSNEALIETNEKLPSSPQNKANICIEEVLQKVNQCLKRLSTPEDIDILNTDCYNDIKVVWEASQYNPNIHIRKSVALCLYQSKFVKIFKNIWLCVHQVHIFHKDNIKQWRKLKKSLSVLWNTCDINSEVCQDVCDNGLISILLHALVNVSNTRYSEDDKKQYYVKAILGIMHNVVRHNSDGRLLLRECGGVRALQHLFKSDLDMIRAKSLIVLSYVVDETESELLNSNSDLLSFILDIFDRALNSPNHFSSKYGMCVTEILRGLFNLSASDVNKVQLVQNGILTFYVRLLQEENLYINNPLSEEEILLVINGLWALSFNGKNKALIQKEAGCLEALHRVITHGSEASRHAGRGIFWELQSSNVYVPCTPDNLSIPHIMISYQWDVQPIMLKIKEKLELAGYKVWMDVEHMSGSTLEAMALAVERSAVVLIGVSQSYKDSPNCRTESEYVFRLRKDIIPLMVQKNYIPDGWLGMLVGTRLYFDFSTSKDFDIQLPRLFKEIGNRGLLVSKDESLINVANSNLLCQAKNANLNQAYMLWNQTQVAKWLETCGLKHIKESFSAIDGELLEELYNVQQRAPEFFYKILQTDFKMNLPDILKFSKELSHLESKR</sequence>
<dbReference type="InterPro" id="IPR013761">
    <property type="entry name" value="SAM/pointed_sf"/>
</dbReference>
<dbReference type="InterPro" id="IPR035897">
    <property type="entry name" value="Toll_tir_struct_dom_sf"/>
</dbReference>
<dbReference type="Gene3D" id="3.40.50.10140">
    <property type="entry name" value="Toll/interleukin-1 receptor homology (TIR) domain"/>
    <property type="match status" value="1"/>
</dbReference>
<dbReference type="SUPFAM" id="SSF47769">
    <property type="entry name" value="SAM/Pointed domain"/>
    <property type="match status" value="1"/>
</dbReference>
<dbReference type="InterPro" id="IPR016024">
    <property type="entry name" value="ARM-type_fold"/>
</dbReference>
<dbReference type="AlphaFoldDB" id="A0A6P7SBR7"/>
<name>A0A6P7SBR7_9MOLL</name>
<evidence type="ECO:0000313" key="1">
    <source>
        <dbReference type="Proteomes" id="UP000515154"/>
    </source>
</evidence>
<evidence type="ECO:0000313" key="2">
    <source>
        <dbReference type="RefSeq" id="XP_029635431.1"/>
    </source>
</evidence>
<dbReference type="KEGG" id="osn:115210823"/>
<keyword evidence="1" id="KW-1185">Reference proteome</keyword>
<protein>
    <submittedName>
        <fullName evidence="2">Uncharacterized protein LOC115210823 isoform X1</fullName>
    </submittedName>
</protein>
<dbReference type="GO" id="GO:0007165">
    <property type="term" value="P:signal transduction"/>
    <property type="evidence" value="ECO:0007669"/>
    <property type="project" value="InterPro"/>
</dbReference>
<accession>A0A6P7SBR7</accession>